<keyword evidence="2" id="KW-1185">Reference proteome</keyword>
<dbReference type="OrthoDB" id="5423775at2759"/>
<gene>
    <name evidence="1" type="ORF">BJ508DRAFT_217471</name>
</gene>
<evidence type="ECO:0008006" key="3">
    <source>
        <dbReference type="Google" id="ProtNLM"/>
    </source>
</evidence>
<dbReference type="AlphaFoldDB" id="A0A3N4HC97"/>
<dbReference type="EMBL" id="ML119886">
    <property type="protein sequence ID" value="RPA71999.1"/>
    <property type="molecule type" value="Genomic_DNA"/>
</dbReference>
<name>A0A3N4HC97_ASCIM</name>
<evidence type="ECO:0000313" key="2">
    <source>
        <dbReference type="Proteomes" id="UP000275078"/>
    </source>
</evidence>
<dbReference type="Proteomes" id="UP000275078">
    <property type="component" value="Unassembled WGS sequence"/>
</dbReference>
<proteinExistence type="predicted"/>
<dbReference type="STRING" id="1160509.A0A3N4HC97"/>
<evidence type="ECO:0000313" key="1">
    <source>
        <dbReference type="EMBL" id="RPA71999.1"/>
    </source>
</evidence>
<protein>
    <recommendedName>
        <fullName evidence="3">DDE-1 domain-containing protein</fullName>
    </recommendedName>
</protein>
<reference evidence="1 2" key="1">
    <citation type="journal article" date="2018" name="Nat. Ecol. Evol.">
        <title>Pezizomycetes genomes reveal the molecular basis of ectomycorrhizal truffle lifestyle.</title>
        <authorList>
            <person name="Murat C."/>
            <person name="Payen T."/>
            <person name="Noel B."/>
            <person name="Kuo A."/>
            <person name="Morin E."/>
            <person name="Chen J."/>
            <person name="Kohler A."/>
            <person name="Krizsan K."/>
            <person name="Balestrini R."/>
            <person name="Da Silva C."/>
            <person name="Montanini B."/>
            <person name="Hainaut M."/>
            <person name="Levati E."/>
            <person name="Barry K.W."/>
            <person name="Belfiori B."/>
            <person name="Cichocki N."/>
            <person name="Clum A."/>
            <person name="Dockter R.B."/>
            <person name="Fauchery L."/>
            <person name="Guy J."/>
            <person name="Iotti M."/>
            <person name="Le Tacon F."/>
            <person name="Lindquist E.A."/>
            <person name="Lipzen A."/>
            <person name="Malagnac F."/>
            <person name="Mello A."/>
            <person name="Molinier V."/>
            <person name="Miyauchi S."/>
            <person name="Poulain J."/>
            <person name="Riccioni C."/>
            <person name="Rubini A."/>
            <person name="Sitrit Y."/>
            <person name="Splivallo R."/>
            <person name="Traeger S."/>
            <person name="Wang M."/>
            <person name="Zifcakova L."/>
            <person name="Wipf D."/>
            <person name="Zambonelli A."/>
            <person name="Paolocci F."/>
            <person name="Nowrousian M."/>
            <person name="Ottonello S."/>
            <person name="Baldrian P."/>
            <person name="Spatafora J.W."/>
            <person name="Henrissat B."/>
            <person name="Nagy L.G."/>
            <person name="Aury J.M."/>
            <person name="Wincker P."/>
            <person name="Grigoriev I.V."/>
            <person name="Bonfante P."/>
            <person name="Martin F.M."/>
        </authorList>
    </citation>
    <scope>NUCLEOTIDE SEQUENCE [LARGE SCALE GENOMIC DNA]</scope>
    <source>
        <strain evidence="1 2">RN42</strain>
    </source>
</reference>
<feature type="non-terminal residue" evidence="1">
    <location>
        <position position="241"/>
    </location>
</feature>
<organism evidence="1 2">
    <name type="scientific">Ascobolus immersus RN42</name>
    <dbReference type="NCBI Taxonomy" id="1160509"/>
    <lineage>
        <taxon>Eukaryota</taxon>
        <taxon>Fungi</taxon>
        <taxon>Dikarya</taxon>
        <taxon>Ascomycota</taxon>
        <taxon>Pezizomycotina</taxon>
        <taxon>Pezizomycetes</taxon>
        <taxon>Pezizales</taxon>
        <taxon>Ascobolaceae</taxon>
        <taxon>Ascobolus</taxon>
    </lineage>
</organism>
<sequence>MGYIRTFAPDLLPNPVSDAQFIPRLSIQTVRQFLRKQLEWSFRAATKAGQKLRPTWKRECEQTIYRLAYCILRHKIPQWAIVNLDQTMVQLIPGARLRTYDVRGAKQVALHGKDDKRGFTVVLAIALTGYLLGTQSVWDGKTDDSLPSKGVRQPAEAEGHTFVTNPKNAWSSLLTMKMLFEDNIAPYREKMLAEHGLRDTDDNKMIVIFDCWRIHRSEAFREWLRSTYRWLIYVFIPAGCT</sequence>
<accession>A0A3N4HC97</accession>